<dbReference type="PROSITE" id="PS00041">
    <property type="entry name" value="HTH_ARAC_FAMILY_1"/>
    <property type="match status" value="1"/>
</dbReference>
<dbReference type="SUPFAM" id="SSF46689">
    <property type="entry name" value="Homeodomain-like"/>
    <property type="match status" value="1"/>
</dbReference>
<reference evidence="5 6" key="1">
    <citation type="submission" date="2023-05" db="EMBL/GenBank/DDBJ databases">
        <title>Flavobacterium sedimenti sp. nov., isolated from the sediment.</title>
        <authorList>
            <person name="Wu N."/>
        </authorList>
    </citation>
    <scope>NUCLEOTIDE SEQUENCE [LARGE SCALE GENOMIC DNA]</scope>
    <source>
        <strain evidence="5 6">YZ-48</strain>
    </source>
</reference>
<name>A0ABT6XNV1_9FLAO</name>
<protein>
    <submittedName>
        <fullName evidence="5">Helix-turn-helix transcriptional regulator</fullName>
    </submittedName>
</protein>
<dbReference type="EMBL" id="JASGBP010000002">
    <property type="protein sequence ID" value="MDI9256768.1"/>
    <property type="molecule type" value="Genomic_DNA"/>
</dbReference>
<evidence type="ECO:0000256" key="1">
    <source>
        <dbReference type="ARBA" id="ARBA00023015"/>
    </source>
</evidence>
<evidence type="ECO:0000259" key="4">
    <source>
        <dbReference type="PROSITE" id="PS01124"/>
    </source>
</evidence>
<accession>A0ABT6XNV1</accession>
<comment type="caution">
    <text evidence="5">The sequence shown here is derived from an EMBL/GenBank/DDBJ whole genome shotgun (WGS) entry which is preliminary data.</text>
</comment>
<keyword evidence="2" id="KW-0238">DNA-binding</keyword>
<evidence type="ECO:0000256" key="2">
    <source>
        <dbReference type="ARBA" id="ARBA00023125"/>
    </source>
</evidence>
<dbReference type="Gene3D" id="1.10.10.60">
    <property type="entry name" value="Homeodomain-like"/>
    <property type="match status" value="1"/>
</dbReference>
<proteinExistence type="predicted"/>
<evidence type="ECO:0000313" key="5">
    <source>
        <dbReference type="EMBL" id="MDI9256768.1"/>
    </source>
</evidence>
<dbReference type="Proteomes" id="UP001230035">
    <property type="component" value="Unassembled WGS sequence"/>
</dbReference>
<dbReference type="SMART" id="SM00342">
    <property type="entry name" value="HTH_ARAC"/>
    <property type="match status" value="1"/>
</dbReference>
<gene>
    <name evidence="5" type="ORF">QHT84_05005</name>
</gene>
<dbReference type="Pfam" id="PF12833">
    <property type="entry name" value="HTH_18"/>
    <property type="match status" value="1"/>
</dbReference>
<organism evidence="5 6">
    <name type="scientific">Flavobacterium sedimenticola</name>
    <dbReference type="NCBI Taxonomy" id="3043286"/>
    <lineage>
        <taxon>Bacteria</taxon>
        <taxon>Pseudomonadati</taxon>
        <taxon>Bacteroidota</taxon>
        <taxon>Flavobacteriia</taxon>
        <taxon>Flavobacteriales</taxon>
        <taxon>Flavobacteriaceae</taxon>
        <taxon>Flavobacterium</taxon>
    </lineage>
</organism>
<keyword evidence="1" id="KW-0805">Transcription regulation</keyword>
<dbReference type="InterPro" id="IPR018062">
    <property type="entry name" value="HTH_AraC-typ_CS"/>
</dbReference>
<feature type="domain" description="HTH araC/xylS-type" evidence="4">
    <location>
        <begin position="97"/>
        <end position="176"/>
    </location>
</feature>
<dbReference type="InterPro" id="IPR018060">
    <property type="entry name" value="HTH_AraC"/>
</dbReference>
<dbReference type="PANTHER" id="PTHR43280">
    <property type="entry name" value="ARAC-FAMILY TRANSCRIPTIONAL REGULATOR"/>
    <property type="match status" value="1"/>
</dbReference>
<dbReference type="PANTHER" id="PTHR43280:SF2">
    <property type="entry name" value="HTH-TYPE TRANSCRIPTIONAL REGULATOR EXSA"/>
    <property type="match status" value="1"/>
</dbReference>
<keyword evidence="3" id="KW-0804">Transcription</keyword>
<sequence length="187" mass="21379">MKIAVKNMVCQRCIMVVTQELANHGLVPEQVQLGEVTFKESLSEEQLVLLKHRLAAHGFEVLDDRKAMIIEKVKNIIVGIIHGSDEVVLQRNFSDIIAQQIPVEYNYISSIFSTTEGITIEQFIILQRIERVKELLVYNELSLSEIAYKLGYSNVQHLSTQFKKVTGLTPSHFKLVKENKRQSLDQL</sequence>
<dbReference type="PROSITE" id="PS01124">
    <property type="entry name" value="HTH_ARAC_FAMILY_2"/>
    <property type="match status" value="1"/>
</dbReference>
<keyword evidence="6" id="KW-1185">Reference proteome</keyword>
<evidence type="ECO:0000313" key="6">
    <source>
        <dbReference type="Proteomes" id="UP001230035"/>
    </source>
</evidence>
<evidence type="ECO:0000256" key="3">
    <source>
        <dbReference type="ARBA" id="ARBA00023163"/>
    </source>
</evidence>
<dbReference type="InterPro" id="IPR009057">
    <property type="entry name" value="Homeodomain-like_sf"/>
</dbReference>
<dbReference type="RefSeq" id="WP_283238455.1">
    <property type="nucleotide sequence ID" value="NZ_JASGBP010000002.1"/>
</dbReference>